<dbReference type="EMBL" id="AUZZ01005562">
    <property type="protein sequence ID" value="EQD49135.1"/>
    <property type="molecule type" value="Genomic_DNA"/>
</dbReference>
<dbReference type="PANTHER" id="PTHR11739">
    <property type="entry name" value="CITRATE SYNTHASE"/>
    <property type="match status" value="1"/>
</dbReference>
<evidence type="ECO:0000256" key="2">
    <source>
        <dbReference type="ARBA" id="ARBA00022679"/>
    </source>
</evidence>
<evidence type="ECO:0000256" key="1">
    <source>
        <dbReference type="ARBA" id="ARBA00010566"/>
    </source>
</evidence>
<dbReference type="InterPro" id="IPR016143">
    <property type="entry name" value="Citrate_synth-like_sm_a-sub"/>
</dbReference>
<dbReference type="InterPro" id="IPR016142">
    <property type="entry name" value="Citrate_synth-like_lrg_a-sub"/>
</dbReference>
<accession>T1B4N0</accession>
<dbReference type="PANTHER" id="PTHR11739:SF4">
    <property type="entry name" value="CITRATE SYNTHASE, PEROXISOMAL"/>
    <property type="match status" value="1"/>
</dbReference>
<dbReference type="SUPFAM" id="SSF48256">
    <property type="entry name" value="Citrate synthase"/>
    <property type="match status" value="1"/>
</dbReference>
<gene>
    <name evidence="3" type="ORF">B2A_07750</name>
</gene>
<dbReference type="Pfam" id="PF00285">
    <property type="entry name" value="Citrate_synt"/>
    <property type="match status" value="1"/>
</dbReference>
<name>T1B4N0_9ZZZZ</name>
<dbReference type="GO" id="GO:0005975">
    <property type="term" value="P:carbohydrate metabolic process"/>
    <property type="evidence" value="ECO:0007669"/>
    <property type="project" value="TreeGrafter"/>
</dbReference>
<comment type="caution">
    <text evidence="3">The sequence shown here is derived from an EMBL/GenBank/DDBJ whole genome shotgun (WGS) entry which is preliminary data.</text>
</comment>
<comment type="similarity">
    <text evidence="1">Belongs to the citrate synthase family.</text>
</comment>
<sequence>MDGDQDIRPGLEGVYFTESKICRVDGVNGHLYYRGYSVDDIAKYSSFEETCYLLLNGILPNKEELDTFSEALATERDLPDFILEIIGKLSGKEKQMHILSAALSALSGFDLETEDQSPEANMRKSIRLISKLSSIVAVIGARASGLDYIKPDKSLSHAENFLYMMTGKKPDTDKAKMLDRMLMLHAEHSSNASTFACLVSASTLSDIYLSVVAGVSALKGPLHGGADENALAMLHEIGNPDNTEEYIEQALSGKKKIMGFGHRVYKTYDPRAKIIKESLMEIMNGSNE</sequence>
<reference evidence="3" key="1">
    <citation type="submission" date="2013-08" db="EMBL/GenBank/DDBJ databases">
        <authorList>
            <person name="Mendez C."/>
            <person name="Richter M."/>
            <person name="Ferrer M."/>
            <person name="Sanchez J."/>
        </authorList>
    </citation>
    <scope>NUCLEOTIDE SEQUENCE</scope>
</reference>
<dbReference type="GO" id="GO:0046912">
    <property type="term" value="F:acyltransferase activity, acyl groups converted into alkyl on transfer"/>
    <property type="evidence" value="ECO:0007669"/>
    <property type="project" value="InterPro"/>
</dbReference>
<keyword evidence="2" id="KW-0808">Transferase</keyword>
<reference evidence="3" key="2">
    <citation type="journal article" date="2014" name="ISME J.">
        <title>Microbial stratification in low pH oxic and suboxic macroscopic growths along an acid mine drainage.</title>
        <authorList>
            <person name="Mendez-Garcia C."/>
            <person name="Mesa V."/>
            <person name="Sprenger R.R."/>
            <person name="Richter M."/>
            <person name="Diez M.S."/>
            <person name="Solano J."/>
            <person name="Bargiela R."/>
            <person name="Golyshina O.V."/>
            <person name="Manteca A."/>
            <person name="Ramos J.L."/>
            <person name="Gallego J.R."/>
            <person name="Llorente I."/>
            <person name="Martins Dos Santos V.A."/>
            <person name="Jensen O.N."/>
            <person name="Pelaez A.I."/>
            <person name="Sanchez J."/>
            <person name="Ferrer M."/>
        </authorList>
    </citation>
    <scope>NUCLEOTIDE SEQUENCE</scope>
</reference>
<organism evidence="3">
    <name type="scientific">mine drainage metagenome</name>
    <dbReference type="NCBI Taxonomy" id="410659"/>
    <lineage>
        <taxon>unclassified sequences</taxon>
        <taxon>metagenomes</taxon>
        <taxon>ecological metagenomes</taxon>
    </lineage>
</organism>
<protein>
    <submittedName>
        <fullName evidence="3">2-methylcitrate synthase/citrate synthase II</fullName>
    </submittedName>
</protein>
<dbReference type="InterPro" id="IPR002020">
    <property type="entry name" value="Citrate_synthase"/>
</dbReference>
<dbReference type="InterPro" id="IPR019810">
    <property type="entry name" value="Citrate_synthase_AS"/>
</dbReference>
<evidence type="ECO:0000313" key="3">
    <source>
        <dbReference type="EMBL" id="EQD49135.1"/>
    </source>
</evidence>
<dbReference type="PRINTS" id="PR00143">
    <property type="entry name" value="CITRTSNTHASE"/>
</dbReference>
<feature type="non-terminal residue" evidence="3">
    <location>
        <position position="288"/>
    </location>
</feature>
<dbReference type="Gene3D" id="1.10.230.10">
    <property type="entry name" value="Cytochrome P450-Terp, domain 2"/>
    <property type="match status" value="1"/>
</dbReference>
<dbReference type="GO" id="GO:0006099">
    <property type="term" value="P:tricarboxylic acid cycle"/>
    <property type="evidence" value="ECO:0007669"/>
    <property type="project" value="TreeGrafter"/>
</dbReference>
<proteinExistence type="inferred from homology"/>
<dbReference type="Gene3D" id="1.10.580.10">
    <property type="entry name" value="Citrate Synthase, domain 1"/>
    <property type="match status" value="1"/>
</dbReference>
<dbReference type="InterPro" id="IPR036969">
    <property type="entry name" value="Citrate_synthase_sf"/>
</dbReference>
<dbReference type="AlphaFoldDB" id="T1B4N0"/>
<dbReference type="PROSITE" id="PS00480">
    <property type="entry name" value="CITRATE_SYNTHASE"/>
    <property type="match status" value="1"/>
</dbReference>